<organism evidence="1 2">
    <name type="scientific">Caballeronia grimmiae</name>
    <dbReference type="NCBI Taxonomy" id="1071679"/>
    <lineage>
        <taxon>Bacteria</taxon>
        <taxon>Pseudomonadati</taxon>
        <taxon>Pseudomonadota</taxon>
        <taxon>Betaproteobacteria</taxon>
        <taxon>Burkholderiales</taxon>
        <taxon>Burkholderiaceae</taxon>
        <taxon>Caballeronia</taxon>
    </lineage>
</organism>
<evidence type="ECO:0000313" key="2">
    <source>
        <dbReference type="Proteomes" id="UP000027439"/>
    </source>
</evidence>
<comment type="caution">
    <text evidence="1">The sequence shown here is derived from an EMBL/GenBank/DDBJ whole genome shotgun (WGS) entry which is preliminary data.</text>
</comment>
<sequence>MTSDFLIETTVYRIALPKTQNRLLPYVLVDAWIPEDNRKGIPILDPAWIEPGIYRTRALIKHNVKTLAPFLASGLEEMDVSKEAA</sequence>
<name>A0A069P2D7_9BURK</name>
<proteinExistence type="predicted"/>
<dbReference type="STRING" id="1071679.BG57_03915"/>
<reference evidence="1 2" key="1">
    <citation type="submission" date="2014-03" db="EMBL/GenBank/DDBJ databases">
        <title>Draft Genome Sequences of Four Burkholderia Strains.</title>
        <authorList>
            <person name="Liu X.Y."/>
            <person name="Li C.X."/>
            <person name="Xu J.H."/>
        </authorList>
    </citation>
    <scope>NUCLEOTIDE SEQUENCE [LARGE SCALE GENOMIC DNA]</scope>
    <source>
        <strain evidence="1 2">R27</strain>
    </source>
</reference>
<dbReference type="EMBL" id="JFHE01000011">
    <property type="protein sequence ID" value="KDR34733.1"/>
    <property type="molecule type" value="Genomic_DNA"/>
</dbReference>
<dbReference type="Proteomes" id="UP000027439">
    <property type="component" value="Unassembled WGS sequence"/>
</dbReference>
<gene>
    <name evidence="1" type="ORF">BG57_03915</name>
</gene>
<dbReference type="AlphaFoldDB" id="A0A069P2D7"/>
<dbReference type="eggNOG" id="ENOG50327YB">
    <property type="taxonomic scope" value="Bacteria"/>
</dbReference>
<accession>A0A069P2D7</accession>
<evidence type="ECO:0000313" key="1">
    <source>
        <dbReference type="EMBL" id="KDR34733.1"/>
    </source>
</evidence>
<protein>
    <submittedName>
        <fullName evidence="1">Uncharacterized protein</fullName>
    </submittedName>
</protein>